<accession>A0ABT7PFU5</accession>
<evidence type="ECO:0000313" key="2">
    <source>
        <dbReference type="EMBL" id="MDM4015365.1"/>
    </source>
</evidence>
<dbReference type="Proteomes" id="UP001239462">
    <property type="component" value="Unassembled WGS sequence"/>
</dbReference>
<dbReference type="RefSeq" id="WP_289162841.1">
    <property type="nucleotide sequence ID" value="NZ_JASZZN010000005.1"/>
</dbReference>
<feature type="compositionally biased region" description="Polar residues" evidence="1">
    <location>
        <begin position="203"/>
        <end position="224"/>
    </location>
</feature>
<keyword evidence="3" id="KW-1185">Reference proteome</keyword>
<protein>
    <recommendedName>
        <fullName evidence="4">Secreted protein</fullName>
    </recommendedName>
</protein>
<dbReference type="EMBL" id="JASZZN010000005">
    <property type="protein sequence ID" value="MDM4015365.1"/>
    <property type="molecule type" value="Genomic_DNA"/>
</dbReference>
<organism evidence="2 3">
    <name type="scientific">Roseiconus lacunae</name>
    <dbReference type="NCBI Taxonomy" id="2605694"/>
    <lineage>
        <taxon>Bacteria</taxon>
        <taxon>Pseudomonadati</taxon>
        <taxon>Planctomycetota</taxon>
        <taxon>Planctomycetia</taxon>
        <taxon>Pirellulales</taxon>
        <taxon>Pirellulaceae</taxon>
        <taxon>Roseiconus</taxon>
    </lineage>
</organism>
<proteinExistence type="predicted"/>
<evidence type="ECO:0000256" key="1">
    <source>
        <dbReference type="SAM" id="MobiDB-lite"/>
    </source>
</evidence>
<evidence type="ECO:0008006" key="4">
    <source>
        <dbReference type="Google" id="ProtNLM"/>
    </source>
</evidence>
<feature type="region of interest" description="Disordered" evidence="1">
    <location>
        <begin position="203"/>
        <end position="225"/>
    </location>
</feature>
<name>A0ABT7PFU5_9BACT</name>
<gene>
    <name evidence="2" type="ORF">QTN89_08000</name>
</gene>
<evidence type="ECO:0000313" key="3">
    <source>
        <dbReference type="Proteomes" id="UP001239462"/>
    </source>
</evidence>
<sequence>MNVSKAELWRQFAAGCVVAASAIVVSPVVNGQVVGSQMKTDPETGDIYRETTRQVVRPVVDERMETQTYYRPETVKETRPEYRTNYTPVTQIRWMPYWEGRWNPFRQPTVAYRQVPVTHWEARSEVVDRTTYRTQYVAEQRQVPHRITRYETNYEKDLQLVARGEDVPKISASVASRLVPMNSSSTVGIPASTVSTPTAMVASNTVGRSTSAPPMRNSNQSGMRTHNLAPSDPYAAPGAAVPSTIATVPAFTQYR</sequence>
<reference evidence="2 3" key="1">
    <citation type="submission" date="2023-06" db="EMBL/GenBank/DDBJ databases">
        <title>Roseiconus lacunae JC819 isolated from Gulf of Mannar region, Tamil Nadu.</title>
        <authorList>
            <person name="Pk S."/>
            <person name="Ch S."/>
            <person name="Ch V.R."/>
        </authorList>
    </citation>
    <scope>NUCLEOTIDE SEQUENCE [LARGE SCALE GENOMIC DNA]</scope>
    <source>
        <strain evidence="2 3">JC819</strain>
    </source>
</reference>
<comment type="caution">
    <text evidence="2">The sequence shown here is derived from an EMBL/GenBank/DDBJ whole genome shotgun (WGS) entry which is preliminary data.</text>
</comment>